<evidence type="ECO:0000313" key="12">
    <source>
        <dbReference type="Proteomes" id="UP001168877"/>
    </source>
</evidence>
<name>A0AA39VTN5_ACESA</name>
<comment type="caution">
    <text evidence="11">The sequence shown here is derived from an EMBL/GenBank/DDBJ whole genome shotgun (WGS) entry which is preliminary data.</text>
</comment>
<dbReference type="Proteomes" id="UP001168877">
    <property type="component" value="Unassembled WGS sequence"/>
</dbReference>
<dbReference type="GO" id="GO:0006629">
    <property type="term" value="P:lipid metabolic process"/>
    <property type="evidence" value="ECO:0007669"/>
    <property type="project" value="UniProtKB-KW"/>
</dbReference>
<dbReference type="Pfam" id="PF13813">
    <property type="entry name" value="MBOAT_2"/>
    <property type="match status" value="1"/>
</dbReference>
<dbReference type="InterPro" id="IPR032805">
    <property type="entry name" value="Wax_synthase_dom"/>
</dbReference>
<sequence length="333" mass="38100">MEVELRNLTMISLIVLLSLSYCYAIGKKIPKGVKRLLYVFPIIVIFLYLPLNLYSFYLIFFTFFSITWLGNSKLLLFAFGKGPLSSNSSMSLVVFWAVASLPIKLQQNPPPNRRNKQQPYPENPKNNGSSILINAFKVSLLAIIVYTTNNYSVYIHPEILLQFMTGLLIYLSLEMTLALVSALVGSLLGLELDPTFNEPLLSTSLQDFWGRRWNLVATNILRLTVYEPTKKMFTNVFGHRWATSPAVVTTFLASGLIHELMLYHMVRMKPTGEITVCLFLLHGMCVAVEIELKKKFKKWRFPRMISMSLTLGFIVKTSTWFWFPIIKRLTVTG</sequence>
<accession>A0AA39VTN5</accession>
<feature type="domain" description="Wax synthase" evidence="10">
    <location>
        <begin position="194"/>
        <end position="280"/>
    </location>
</feature>
<comment type="subcellular location">
    <subcellularLocation>
        <location evidence="1">Membrane</location>
        <topology evidence="1">Multi-pass membrane protein</topology>
    </subcellularLocation>
</comment>
<feature type="transmembrane region" description="Helical" evidence="9">
    <location>
        <begin position="304"/>
        <end position="323"/>
    </location>
</feature>
<reference evidence="11" key="1">
    <citation type="journal article" date="2022" name="Plant J.">
        <title>Strategies of tolerance reflected in two North American maple genomes.</title>
        <authorList>
            <person name="McEvoy S.L."/>
            <person name="Sezen U.U."/>
            <person name="Trouern-Trend A."/>
            <person name="McMahon S.M."/>
            <person name="Schaberg P.G."/>
            <person name="Yang J."/>
            <person name="Wegrzyn J.L."/>
            <person name="Swenson N.G."/>
        </authorList>
    </citation>
    <scope>NUCLEOTIDE SEQUENCE</scope>
    <source>
        <strain evidence="11">NS2018</strain>
    </source>
</reference>
<comment type="similarity">
    <text evidence="2">Belongs to the wax synthase family.</text>
</comment>
<keyword evidence="6" id="KW-0443">Lipid metabolism</keyword>
<feature type="transmembrane region" description="Helical" evidence="9">
    <location>
        <begin position="126"/>
        <end position="147"/>
    </location>
</feature>
<evidence type="ECO:0000256" key="2">
    <source>
        <dbReference type="ARBA" id="ARBA00007282"/>
    </source>
</evidence>
<evidence type="ECO:0000256" key="8">
    <source>
        <dbReference type="ARBA" id="ARBA00023315"/>
    </source>
</evidence>
<keyword evidence="3" id="KW-0808">Transferase</keyword>
<keyword evidence="5 9" id="KW-1133">Transmembrane helix</keyword>
<dbReference type="PANTHER" id="PTHR31595:SF77">
    <property type="entry name" value="ACYL-COA--STEROL O-ACYLTRANSFERASE 1-LIKE"/>
    <property type="match status" value="1"/>
</dbReference>
<proteinExistence type="inferred from homology"/>
<dbReference type="InterPro" id="IPR044851">
    <property type="entry name" value="Wax_synthase"/>
</dbReference>
<gene>
    <name evidence="11" type="ORF">LWI29_024452</name>
</gene>
<feature type="transmembrane region" description="Helical" evidence="9">
    <location>
        <begin position="241"/>
        <end position="266"/>
    </location>
</feature>
<feature type="transmembrane region" description="Helical" evidence="9">
    <location>
        <begin position="167"/>
        <end position="190"/>
    </location>
</feature>
<evidence type="ECO:0000259" key="10">
    <source>
        <dbReference type="Pfam" id="PF13813"/>
    </source>
</evidence>
<feature type="transmembrane region" description="Helical" evidence="9">
    <location>
        <begin position="36"/>
        <end position="69"/>
    </location>
</feature>
<evidence type="ECO:0000256" key="7">
    <source>
        <dbReference type="ARBA" id="ARBA00023136"/>
    </source>
</evidence>
<keyword evidence="12" id="KW-1185">Reference proteome</keyword>
<keyword evidence="7 9" id="KW-0472">Membrane</keyword>
<dbReference type="AlphaFoldDB" id="A0AA39VTN5"/>
<evidence type="ECO:0000256" key="4">
    <source>
        <dbReference type="ARBA" id="ARBA00022692"/>
    </source>
</evidence>
<protein>
    <recommendedName>
        <fullName evidence="10">Wax synthase domain-containing protein</fullName>
    </recommendedName>
</protein>
<evidence type="ECO:0000256" key="5">
    <source>
        <dbReference type="ARBA" id="ARBA00022989"/>
    </source>
</evidence>
<evidence type="ECO:0000313" key="11">
    <source>
        <dbReference type="EMBL" id="KAK0590246.1"/>
    </source>
</evidence>
<evidence type="ECO:0000256" key="9">
    <source>
        <dbReference type="SAM" id="Phobius"/>
    </source>
</evidence>
<evidence type="ECO:0000256" key="6">
    <source>
        <dbReference type="ARBA" id="ARBA00023098"/>
    </source>
</evidence>
<organism evidence="11 12">
    <name type="scientific">Acer saccharum</name>
    <name type="common">Sugar maple</name>
    <dbReference type="NCBI Taxonomy" id="4024"/>
    <lineage>
        <taxon>Eukaryota</taxon>
        <taxon>Viridiplantae</taxon>
        <taxon>Streptophyta</taxon>
        <taxon>Embryophyta</taxon>
        <taxon>Tracheophyta</taxon>
        <taxon>Spermatophyta</taxon>
        <taxon>Magnoliopsida</taxon>
        <taxon>eudicotyledons</taxon>
        <taxon>Gunneridae</taxon>
        <taxon>Pentapetalae</taxon>
        <taxon>rosids</taxon>
        <taxon>malvids</taxon>
        <taxon>Sapindales</taxon>
        <taxon>Sapindaceae</taxon>
        <taxon>Hippocastanoideae</taxon>
        <taxon>Acereae</taxon>
        <taxon>Acer</taxon>
    </lineage>
</organism>
<dbReference type="EMBL" id="JAUESC010000381">
    <property type="protein sequence ID" value="KAK0590246.1"/>
    <property type="molecule type" value="Genomic_DNA"/>
</dbReference>
<dbReference type="GO" id="GO:0016020">
    <property type="term" value="C:membrane"/>
    <property type="evidence" value="ECO:0007669"/>
    <property type="project" value="UniProtKB-SubCell"/>
</dbReference>
<evidence type="ECO:0000256" key="3">
    <source>
        <dbReference type="ARBA" id="ARBA00022679"/>
    </source>
</evidence>
<evidence type="ECO:0000256" key="1">
    <source>
        <dbReference type="ARBA" id="ARBA00004141"/>
    </source>
</evidence>
<dbReference type="PANTHER" id="PTHR31595">
    <property type="entry name" value="LONG-CHAIN-ALCOHOL O-FATTY-ACYLTRANSFERASE 3-RELATED"/>
    <property type="match status" value="1"/>
</dbReference>
<keyword evidence="8" id="KW-0012">Acyltransferase</keyword>
<dbReference type="GO" id="GO:0008374">
    <property type="term" value="F:O-acyltransferase activity"/>
    <property type="evidence" value="ECO:0007669"/>
    <property type="project" value="InterPro"/>
</dbReference>
<feature type="transmembrane region" description="Helical" evidence="9">
    <location>
        <begin position="6"/>
        <end position="24"/>
    </location>
</feature>
<reference evidence="11" key="2">
    <citation type="submission" date="2023-06" db="EMBL/GenBank/DDBJ databases">
        <authorList>
            <person name="Swenson N.G."/>
            <person name="Wegrzyn J.L."/>
            <person name="Mcevoy S.L."/>
        </authorList>
    </citation>
    <scope>NUCLEOTIDE SEQUENCE</scope>
    <source>
        <strain evidence="11">NS2018</strain>
        <tissue evidence="11">Leaf</tissue>
    </source>
</reference>
<keyword evidence="4 9" id="KW-0812">Transmembrane</keyword>